<name>A0ABN0B0C5_9ACTN</name>
<keyword evidence="3" id="KW-0540">Nuclease</keyword>
<organism evidence="3 4">
    <name type="scientific">Fannyhessea vaginae PB189-T1-4</name>
    <dbReference type="NCBI Taxonomy" id="866774"/>
    <lineage>
        <taxon>Bacteria</taxon>
        <taxon>Bacillati</taxon>
        <taxon>Actinomycetota</taxon>
        <taxon>Coriobacteriia</taxon>
        <taxon>Coriobacteriales</taxon>
        <taxon>Atopobiaceae</taxon>
        <taxon>Fannyhessea</taxon>
    </lineage>
</organism>
<proteinExistence type="predicted"/>
<evidence type="ECO:0000313" key="4">
    <source>
        <dbReference type="Proteomes" id="UP000004431"/>
    </source>
</evidence>
<dbReference type="EC" id="3.1.21.1" evidence="3"/>
<gene>
    <name evidence="3" type="ORF">HMPREF9248_0877</name>
</gene>
<keyword evidence="4" id="KW-1185">Reference proteome</keyword>
<feature type="signal peptide" evidence="1">
    <location>
        <begin position="1"/>
        <end position="20"/>
    </location>
</feature>
<dbReference type="GO" id="GO:0004530">
    <property type="term" value="F:deoxyribonuclease I activity"/>
    <property type="evidence" value="ECO:0007669"/>
    <property type="project" value="UniProtKB-EC"/>
</dbReference>
<dbReference type="Gene3D" id="3.40.570.10">
    <property type="entry name" value="Extracellular Endonuclease, subunit A"/>
    <property type="match status" value="1"/>
</dbReference>
<dbReference type="EMBL" id="AEDQ01000017">
    <property type="protein sequence ID" value="EFL44228.1"/>
    <property type="molecule type" value="Genomic_DNA"/>
</dbReference>
<dbReference type="Pfam" id="PF01223">
    <property type="entry name" value="Endonuclease_NS"/>
    <property type="match status" value="1"/>
</dbReference>
<dbReference type="Proteomes" id="UP000004431">
    <property type="component" value="Unassembled WGS sequence"/>
</dbReference>
<accession>A0ABN0B0C5</accession>
<evidence type="ECO:0000256" key="1">
    <source>
        <dbReference type="SAM" id="SignalP"/>
    </source>
</evidence>
<keyword evidence="3" id="KW-0378">Hydrolase</keyword>
<evidence type="ECO:0000313" key="3">
    <source>
        <dbReference type="EMBL" id="EFL44228.1"/>
    </source>
</evidence>
<protein>
    <submittedName>
        <fullName evidence="3">DNA/RNA non-specific endonuclease</fullName>
        <ecNumber evidence="3">3.1.21.1</ecNumber>
    </submittedName>
</protein>
<sequence>MSFAATLALASFALVATPFARLLPASWQPVSVQQRTDKRLSAPTSYNVLQYPDYVRHVGAACVETPLEPGDVRLSGLDAQGRTLPVRACVTYAMMKQGSARQRAADMGEPSGWGKNKKVRIDIPGGKAYHGWFWNRSHMLAKSLGGPDQRENMVCGTRMQNVGANNEQGGMAYSETLCRNWLAQHPQGTVQYIVTPLYVDDECIPRSVVVDMLSSDGSINEEVEVYNAAHGYDIDYHTGAFCPRT</sequence>
<dbReference type="InterPro" id="IPR001604">
    <property type="entry name" value="Endo_G_ENPP1-like_dom"/>
</dbReference>
<comment type="caution">
    <text evidence="3">The sequence shown here is derived from an EMBL/GenBank/DDBJ whole genome shotgun (WGS) entry which is preliminary data.</text>
</comment>
<dbReference type="RefSeq" id="WP_006303936.1">
    <property type="nucleotide sequence ID" value="NZ_AEDQ01000017.1"/>
</dbReference>
<keyword evidence="3" id="KW-0255">Endonuclease</keyword>
<feature type="domain" description="DNA/RNA non-specific endonuclease/pyrophosphatase/phosphodiesterase" evidence="2">
    <location>
        <begin position="111"/>
        <end position="226"/>
    </location>
</feature>
<feature type="chain" id="PRO_5047045967" evidence="1">
    <location>
        <begin position="21"/>
        <end position="245"/>
    </location>
</feature>
<dbReference type="InterPro" id="IPR044929">
    <property type="entry name" value="DNA/RNA_non-sp_Endonuclease_sf"/>
</dbReference>
<evidence type="ECO:0000259" key="2">
    <source>
        <dbReference type="Pfam" id="PF01223"/>
    </source>
</evidence>
<reference evidence="3 4" key="1">
    <citation type="submission" date="2010-08" db="EMBL/GenBank/DDBJ databases">
        <authorList>
            <person name="Durkin A.S."/>
            <person name="Madupu R."/>
            <person name="Torralba M."/>
            <person name="Gillis M."/>
            <person name="Methe B."/>
            <person name="Sutton G."/>
            <person name="Nelson K.E."/>
        </authorList>
    </citation>
    <scope>NUCLEOTIDE SEQUENCE [LARGE SCALE GENOMIC DNA]</scope>
    <source>
        <strain evidence="3 4">PB189-T1-4</strain>
    </source>
</reference>
<keyword evidence="1" id="KW-0732">Signal</keyword>